<dbReference type="InterPro" id="IPR004045">
    <property type="entry name" value="Glutathione_S-Trfase_N"/>
</dbReference>
<reference evidence="10 11" key="1">
    <citation type="submission" date="2020-10" db="EMBL/GenBank/DDBJ databases">
        <title>The Coptis chinensis genome and diversification of protoberbering-type alkaloids.</title>
        <authorList>
            <person name="Wang B."/>
            <person name="Shu S."/>
            <person name="Song C."/>
            <person name="Liu Y."/>
        </authorList>
    </citation>
    <scope>NUCLEOTIDE SEQUENCE [LARGE SCALE GENOMIC DNA]</scope>
    <source>
        <strain evidence="10">HL-2020</strain>
        <tissue evidence="10">Leaf</tissue>
    </source>
</reference>
<organism evidence="10 11">
    <name type="scientific">Coptis chinensis</name>
    <dbReference type="NCBI Taxonomy" id="261450"/>
    <lineage>
        <taxon>Eukaryota</taxon>
        <taxon>Viridiplantae</taxon>
        <taxon>Streptophyta</taxon>
        <taxon>Embryophyta</taxon>
        <taxon>Tracheophyta</taxon>
        <taxon>Spermatophyta</taxon>
        <taxon>Magnoliopsida</taxon>
        <taxon>Ranunculales</taxon>
        <taxon>Ranunculaceae</taxon>
        <taxon>Coptidoideae</taxon>
        <taxon>Coptis</taxon>
    </lineage>
</organism>
<dbReference type="EMBL" id="JADFTS010000004">
    <property type="protein sequence ID" value="KAF9608513.1"/>
    <property type="molecule type" value="Genomic_DNA"/>
</dbReference>
<dbReference type="PROSITE" id="PS50404">
    <property type="entry name" value="GST_NTER"/>
    <property type="match status" value="1"/>
</dbReference>
<dbReference type="Gene3D" id="3.30.70.1010">
    <property type="entry name" value="Translation elongation factor EF1B, gamma chain, conserved domain"/>
    <property type="match status" value="1"/>
</dbReference>
<dbReference type="GO" id="GO:0004364">
    <property type="term" value="F:glutathione transferase activity"/>
    <property type="evidence" value="ECO:0007669"/>
    <property type="project" value="InterPro"/>
</dbReference>
<dbReference type="InterPro" id="IPR044628">
    <property type="entry name" value="EF-1-gamma_plant"/>
</dbReference>
<evidence type="ECO:0000256" key="5">
    <source>
        <dbReference type="PROSITE-ProRule" id="PRU00519"/>
    </source>
</evidence>
<dbReference type="InterPro" id="IPR004046">
    <property type="entry name" value="GST_C"/>
</dbReference>
<dbReference type="PROSITE" id="PS50405">
    <property type="entry name" value="GST_CTER"/>
    <property type="match status" value="1"/>
</dbReference>
<dbReference type="GO" id="GO:0003746">
    <property type="term" value="F:translation elongation factor activity"/>
    <property type="evidence" value="ECO:0007669"/>
    <property type="project" value="UniProtKB-UniRule"/>
</dbReference>
<evidence type="ECO:0000259" key="7">
    <source>
        <dbReference type="PROSITE" id="PS50040"/>
    </source>
</evidence>
<comment type="caution">
    <text evidence="10">The sequence shown here is derived from an EMBL/GenBank/DDBJ whole genome shotgun (WGS) entry which is preliminary data.</text>
</comment>
<dbReference type="PANTHER" id="PTHR44372:SF13">
    <property type="entry name" value="ELONGATION FACTOR 1-GAMMA 1-RELATED"/>
    <property type="match status" value="1"/>
</dbReference>
<dbReference type="SUPFAM" id="SSF89942">
    <property type="entry name" value="eEF1-gamma domain"/>
    <property type="match status" value="1"/>
</dbReference>
<dbReference type="OrthoDB" id="249703at2759"/>
<dbReference type="SFLD" id="SFLDG00358">
    <property type="entry name" value="Main_(cytGST)"/>
    <property type="match status" value="1"/>
</dbReference>
<name>A0A835LUB6_9MAGN</name>
<gene>
    <name evidence="10" type="ORF">IFM89_009879</name>
</gene>
<feature type="region of interest" description="Disordered" evidence="6">
    <location>
        <begin position="214"/>
        <end position="270"/>
    </location>
</feature>
<protein>
    <recommendedName>
        <fullName evidence="12">Elongation factor 1-gamma</fullName>
    </recommendedName>
</protein>
<dbReference type="Proteomes" id="UP000631114">
    <property type="component" value="Unassembled WGS sequence"/>
</dbReference>
<dbReference type="InterPro" id="IPR036433">
    <property type="entry name" value="EF1B_G_C_sf"/>
</dbReference>
<dbReference type="InterPro" id="IPR001662">
    <property type="entry name" value="EF1B_G_C"/>
</dbReference>
<evidence type="ECO:0000256" key="1">
    <source>
        <dbReference type="ARBA" id="ARBA00003468"/>
    </source>
</evidence>
<evidence type="ECO:0008006" key="12">
    <source>
        <dbReference type="Google" id="ProtNLM"/>
    </source>
</evidence>
<dbReference type="PROSITE" id="PS50040">
    <property type="entry name" value="EF1G_C"/>
    <property type="match status" value="1"/>
</dbReference>
<feature type="compositionally biased region" description="Basic and acidic residues" evidence="6">
    <location>
        <begin position="226"/>
        <end position="251"/>
    </location>
</feature>
<evidence type="ECO:0000256" key="6">
    <source>
        <dbReference type="SAM" id="MobiDB-lite"/>
    </source>
</evidence>
<keyword evidence="4 5" id="KW-0648">Protein biosynthesis</keyword>
<dbReference type="InterPro" id="IPR040079">
    <property type="entry name" value="Glutathione_S-Trfase"/>
</dbReference>
<comment type="subunit">
    <text evidence="2">EF-1 is composed of four subunits: alpha, beta, delta, and gamma.</text>
</comment>
<dbReference type="InterPro" id="IPR010987">
    <property type="entry name" value="Glutathione-S-Trfase_C-like"/>
</dbReference>
<keyword evidence="11" id="KW-1185">Reference proteome</keyword>
<evidence type="ECO:0000256" key="3">
    <source>
        <dbReference type="ARBA" id="ARBA00022768"/>
    </source>
</evidence>
<feature type="domain" description="GST N-terminal" evidence="8">
    <location>
        <begin position="1"/>
        <end position="82"/>
    </location>
</feature>
<dbReference type="FunFam" id="3.40.30.10:FF:000148">
    <property type="entry name" value="Elongation factor 1B gamma"/>
    <property type="match status" value="1"/>
</dbReference>
<dbReference type="Pfam" id="PF00043">
    <property type="entry name" value="GST_C"/>
    <property type="match status" value="1"/>
</dbReference>
<dbReference type="PANTHER" id="PTHR44372">
    <property type="entry name" value="ELONGATION FACTOR 1-GAMMA 1-RELATED"/>
    <property type="match status" value="1"/>
</dbReference>
<feature type="domain" description="EF-1-gamma C-terminal" evidence="7">
    <location>
        <begin position="263"/>
        <end position="423"/>
    </location>
</feature>
<feature type="domain" description="GST C-terminal" evidence="9">
    <location>
        <begin position="87"/>
        <end position="215"/>
    </location>
</feature>
<dbReference type="Pfam" id="PF00647">
    <property type="entry name" value="EF1G"/>
    <property type="match status" value="1"/>
</dbReference>
<dbReference type="FunFam" id="3.30.70.1010:FF:000001">
    <property type="entry name" value="Elongation factor 1-gamma 1"/>
    <property type="match status" value="1"/>
</dbReference>
<evidence type="ECO:0000313" key="11">
    <source>
        <dbReference type="Proteomes" id="UP000631114"/>
    </source>
</evidence>
<dbReference type="SUPFAM" id="SSF47616">
    <property type="entry name" value="GST C-terminal domain-like"/>
    <property type="match status" value="1"/>
</dbReference>
<proteinExistence type="predicted"/>
<comment type="function">
    <text evidence="1">Probably plays a role in anchoring the complex to other cellular components.</text>
</comment>
<dbReference type="AlphaFoldDB" id="A0A835LUB6"/>
<keyword evidence="3 5" id="KW-0251">Elongation factor</keyword>
<dbReference type="CDD" id="cd03044">
    <property type="entry name" value="GST_N_EF1Bgamma"/>
    <property type="match status" value="1"/>
</dbReference>
<dbReference type="SFLD" id="SFLDS00019">
    <property type="entry name" value="Glutathione_Transferase_(cytos"/>
    <property type="match status" value="1"/>
</dbReference>
<dbReference type="Pfam" id="PF02798">
    <property type="entry name" value="GST_N"/>
    <property type="match status" value="1"/>
</dbReference>
<evidence type="ECO:0000259" key="8">
    <source>
        <dbReference type="PROSITE" id="PS50404"/>
    </source>
</evidence>
<dbReference type="InterPro" id="IPR036282">
    <property type="entry name" value="Glutathione-S-Trfase_C_sf"/>
</dbReference>
<evidence type="ECO:0000259" key="9">
    <source>
        <dbReference type="PROSITE" id="PS50405"/>
    </source>
</evidence>
<evidence type="ECO:0000256" key="2">
    <source>
        <dbReference type="ARBA" id="ARBA00011237"/>
    </source>
</evidence>
<dbReference type="CDD" id="cd03181">
    <property type="entry name" value="GST_C_EF1Bgamma_like"/>
    <property type="match status" value="1"/>
</dbReference>
<dbReference type="Gene3D" id="3.40.30.10">
    <property type="entry name" value="Glutaredoxin"/>
    <property type="match status" value="1"/>
</dbReference>
<dbReference type="FunFam" id="1.20.1050.10:FF:000006">
    <property type="entry name" value="Elongation factor 1 gamma"/>
    <property type="match status" value="1"/>
</dbReference>
<sequence length="423" mass="47816">MALILHAGSTNKNAYKALIAAEYSGVNVKLVEDFQMGVTNKSPGFVKMNPIGKVPVLETPDGPLFESNAIARYVARLKENNPLLGSSLIEYGRVEQWIDFASLEIDANILRWFIPRIGFAVYLPPAETAAIESLKRALGALDTHLASNTFLVGHSVTLADIVMTCNLSLGFSRIMIKTFTSEFRHVERYFWTMVNQPNFSKVLGEVKQAESIPPVASAKKPAPAKESAKAKSKDEPKKEVKKEAAKPKVEEPAEEDEAPKPKPKNSLDLLPPSKMILDDWKRLYSNTKTNFREVAIKGFWDLYDPEGYSLWFCDYKYNDENNVSFVTLNKVGGFLQRMDLARKYAFGKMLVIGSEPPFKVKGLWLFRGQEIPQFVIDECYDMELYEWTKVDLADEAQKERVNQMIEDQEPFEGEALLDAKCFK</sequence>
<dbReference type="InterPro" id="IPR036249">
    <property type="entry name" value="Thioredoxin-like_sf"/>
</dbReference>
<dbReference type="Gene3D" id="1.20.1050.10">
    <property type="match status" value="1"/>
</dbReference>
<dbReference type="SMART" id="SM01183">
    <property type="entry name" value="EF1G"/>
    <property type="match status" value="1"/>
</dbReference>
<accession>A0A835LUB6</accession>
<evidence type="ECO:0000256" key="4">
    <source>
        <dbReference type="ARBA" id="ARBA00022917"/>
    </source>
</evidence>
<feature type="compositionally biased region" description="Low complexity" evidence="6">
    <location>
        <begin position="214"/>
        <end position="225"/>
    </location>
</feature>
<evidence type="ECO:0000313" key="10">
    <source>
        <dbReference type="EMBL" id="KAF9608513.1"/>
    </source>
</evidence>
<dbReference type="SUPFAM" id="SSF52833">
    <property type="entry name" value="Thioredoxin-like"/>
    <property type="match status" value="1"/>
</dbReference>